<feature type="chain" id="PRO_5038840867" evidence="6">
    <location>
        <begin position="25"/>
        <end position="436"/>
    </location>
</feature>
<evidence type="ECO:0000256" key="3">
    <source>
        <dbReference type="ARBA" id="ARBA00023136"/>
    </source>
</evidence>
<evidence type="ECO:0000256" key="2">
    <source>
        <dbReference type="ARBA" id="ARBA00022729"/>
    </source>
</evidence>
<dbReference type="SUPFAM" id="SSF53850">
    <property type="entry name" value="Periplasmic binding protein-like II"/>
    <property type="match status" value="1"/>
</dbReference>
<keyword evidence="5" id="KW-0449">Lipoprotein</keyword>
<keyword evidence="8" id="KW-1185">Reference proteome</keyword>
<dbReference type="PANTHER" id="PTHR43649:SF33">
    <property type="entry name" value="POLYGALACTURONAN_RHAMNOGALACTURONAN-BINDING PROTEIN YTCQ"/>
    <property type="match status" value="1"/>
</dbReference>
<reference evidence="7 8" key="1">
    <citation type="submission" date="2020-03" db="EMBL/GenBank/DDBJ databases">
        <title>Whole genome shotgun sequence of Phytohabitans rumicis NBRC 108638.</title>
        <authorList>
            <person name="Komaki H."/>
            <person name="Tamura T."/>
        </authorList>
    </citation>
    <scope>NUCLEOTIDE SEQUENCE [LARGE SCALE GENOMIC DNA]</scope>
    <source>
        <strain evidence="7 8">NBRC 108638</strain>
    </source>
</reference>
<evidence type="ECO:0000256" key="6">
    <source>
        <dbReference type="SAM" id="SignalP"/>
    </source>
</evidence>
<protein>
    <submittedName>
        <fullName evidence="7">ABC transporter substrate-binding protein</fullName>
    </submittedName>
</protein>
<evidence type="ECO:0000313" key="7">
    <source>
        <dbReference type="EMBL" id="GFJ88545.1"/>
    </source>
</evidence>
<dbReference type="PANTHER" id="PTHR43649">
    <property type="entry name" value="ARABINOSE-BINDING PROTEIN-RELATED"/>
    <property type="match status" value="1"/>
</dbReference>
<dbReference type="PROSITE" id="PS51257">
    <property type="entry name" value="PROKAR_LIPOPROTEIN"/>
    <property type="match status" value="1"/>
</dbReference>
<feature type="signal peptide" evidence="6">
    <location>
        <begin position="1"/>
        <end position="24"/>
    </location>
</feature>
<evidence type="ECO:0000313" key="8">
    <source>
        <dbReference type="Proteomes" id="UP000482960"/>
    </source>
</evidence>
<evidence type="ECO:0000256" key="1">
    <source>
        <dbReference type="ARBA" id="ARBA00022475"/>
    </source>
</evidence>
<dbReference type="AlphaFoldDB" id="A0A6V8L7B5"/>
<gene>
    <name evidence="7" type="ORF">Prum_021870</name>
</gene>
<dbReference type="InterPro" id="IPR006059">
    <property type="entry name" value="SBP"/>
</dbReference>
<dbReference type="Gene3D" id="3.40.190.10">
    <property type="entry name" value="Periplasmic binding protein-like II"/>
    <property type="match status" value="1"/>
</dbReference>
<keyword evidence="2 6" id="KW-0732">Signal</keyword>
<keyword evidence="1" id="KW-1003">Cell membrane</keyword>
<keyword evidence="4" id="KW-0564">Palmitate</keyword>
<dbReference type="Pfam" id="PF01547">
    <property type="entry name" value="SBP_bac_1"/>
    <property type="match status" value="1"/>
</dbReference>
<evidence type="ECO:0000256" key="5">
    <source>
        <dbReference type="ARBA" id="ARBA00023288"/>
    </source>
</evidence>
<sequence>MNRHARRRAAGTVSLALVAALALTGCGNDSGEKPSAPDPHAKVVVWADATRLPMVEAYQKSHPDAKIDLTTIPNEAGYVQTKVQLANRSGQGWPDVVFTGADVAALQAKPYNWAAPLDDYVKKDVVDGFAASSTTNCTIDGHLYCLQNDIAQTVLWYDKGLLDQFGYTVPKTWAEYQQLGAKVAAEHPGYVVGALGAHGMMYTYYQASGCPLSEVRSDTEVRIDARAPECTRVNDLLQPMLDNGSVSRLDPFDPAFVKLGTDRKLLMLPFASWAGNFAFKPTFKTPPGQLSAAPMPTWPGETVGYSGAVGGGVWVMGRHAANPQGAADLITWLTTDIELQKAQPTYPAYQPAAKAWAAAKATDPYYAADPTPVFATQAELIRDNWNYTRFASTLTNGYNESVAKGIQDRGKLSDLLPAFAKTLGQAAEDTGYTVIQ</sequence>
<name>A0A6V8L7B5_9ACTN</name>
<reference evidence="7 8" key="2">
    <citation type="submission" date="2020-03" db="EMBL/GenBank/DDBJ databases">
        <authorList>
            <person name="Ichikawa N."/>
            <person name="Kimura A."/>
            <person name="Kitahashi Y."/>
            <person name="Uohara A."/>
        </authorList>
    </citation>
    <scope>NUCLEOTIDE SEQUENCE [LARGE SCALE GENOMIC DNA]</scope>
    <source>
        <strain evidence="7 8">NBRC 108638</strain>
    </source>
</reference>
<accession>A0A6V8L7B5</accession>
<comment type="caution">
    <text evidence="7">The sequence shown here is derived from an EMBL/GenBank/DDBJ whole genome shotgun (WGS) entry which is preliminary data.</text>
</comment>
<dbReference type="InterPro" id="IPR050490">
    <property type="entry name" value="Bact_solute-bd_prot1"/>
</dbReference>
<dbReference type="EMBL" id="BLPG01000001">
    <property type="protein sequence ID" value="GFJ88545.1"/>
    <property type="molecule type" value="Genomic_DNA"/>
</dbReference>
<dbReference type="Proteomes" id="UP000482960">
    <property type="component" value="Unassembled WGS sequence"/>
</dbReference>
<proteinExistence type="predicted"/>
<keyword evidence="3" id="KW-0472">Membrane</keyword>
<evidence type="ECO:0000256" key="4">
    <source>
        <dbReference type="ARBA" id="ARBA00023139"/>
    </source>
</evidence>
<dbReference type="RefSeq" id="WP_173075929.1">
    <property type="nucleotide sequence ID" value="NZ_BAABJB010000015.1"/>
</dbReference>
<organism evidence="7 8">
    <name type="scientific">Phytohabitans rumicis</name>
    <dbReference type="NCBI Taxonomy" id="1076125"/>
    <lineage>
        <taxon>Bacteria</taxon>
        <taxon>Bacillati</taxon>
        <taxon>Actinomycetota</taxon>
        <taxon>Actinomycetes</taxon>
        <taxon>Micromonosporales</taxon>
        <taxon>Micromonosporaceae</taxon>
    </lineage>
</organism>